<sequence length="129" mass="14677">MTLQAIGTNMSYQNLLSILDIHSWGTPHRNILKLSNLFSTIHVTYKQGEIIDLIRFLDANLSPIAFVWTGELPYWSIPTWHAIVLVGHDDDNFYVNDPAFSATAQPVSIDDFDLAWLAYDSYFAVIEKT</sequence>
<dbReference type="Gene3D" id="3.90.70.10">
    <property type="entry name" value="Cysteine proteinases"/>
    <property type="match status" value="1"/>
</dbReference>
<reference evidence="1" key="1">
    <citation type="submission" date="2018-06" db="EMBL/GenBank/DDBJ databases">
        <authorList>
            <person name="Zhirakovskaya E."/>
        </authorList>
    </citation>
    <scope>NUCLEOTIDE SEQUENCE</scope>
</reference>
<gene>
    <name evidence="1" type="ORF">MNBD_CHLOROFLEXI01-4322</name>
</gene>
<dbReference type="EMBL" id="UOEU01000810">
    <property type="protein sequence ID" value="VAW40724.1"/>
    <property type="molecule type" value="Genomic_DNA"/>
</dbReference>
<name>A0A3B0WAI1_9ZZZZ</name>
<evidence type="ECO:0008006" key="2">
    <source>
        <dbReference type="Google" id="ProtNLM"/>
    </source>
</evidence>
<dbReference type="AlphaFoldDB" id="A0A3B0WAI1"/>
<protein>
    <recommendedName>
        <fullName evidence="2">Peptidase C39-like domain-containing protein</fullName>
    </recommendedName>
</protein>
<accession>A0A3B0WAI1</accession>
<evidence type="ECO:0000313" key="1">
    <source>
        <dbReference type="EMBL" id="VAW40724.1"/>
    </source>
</evidence>
<organism evidence="1">
    <name type="scientific">hydrothermal vent metagenome</name>
    <dbReference type="NCBI Taxonomy" id="652676"/>
    <lineage>
        <taxon>unclassified sequences</taxon>
        <taxon>metagenomes</taxon>
        <taxon>ecological metagenomes</taxon>
    </lineage>
</organism>
<proteinExistence type="predicted"/>